<evidence type="ECO:0000259" key="9">
    <source>
        <dbReference type="PROSITE" id="PS51384"/>
    </source>
</evidence>
<accession>A0A917GIS8</accession>
<reference evidence="10" key="1">
    <citation type="journal article" date="2014" name="Int. J. Syst. Evol. Microbiol.">
        <title>Complete genome sequence of Corynebacterium casei LMG S-19264T (=DSM 44701T), isolated from a smear-ripened cheese.</title>
        <authorList>
            <consortium name="US DOE Joint Genome Institute (JGI-PGF)"/>
            <person name="Walter F."/>
            <person name="Albersmeier A."/>
            <person name="Kalinowski J."/>
            <person name="Ruckert C."/>
        </authorList>
    </citation>
    <scope>NUCLEOTIDE SEQUENCE</scope>
    <source>
        <strain evidence="10">CGMCC 1.12187</strain>
    </source>
</reference>
<evidence type="ECO:0000313" key="10">
    <source>
        <dbReference type="EMBL" id="GGG47397.1"/>
    </source>
</evidence>
<keyword evidence="3" id="KW-0001">2Fe-2S</keyword>
<proteinExistence type="predicted"/>
<comment type="cofactor">
    <cofactor evidence="1">
        <name>FAD</name>
        <dbReference type="ChEBI" id="CHEBI:57692"/>
    </cofactor>
</comment>
<dbReference type="InterPro" id="IPR001433">
    <property type="entry name" value="OxRdtase_FAD/NAD-bd"/>
</dbReference>
<dbReference type="Pfam" id="PF00175">
    <property type="entry name" value="NAD_binding_1"/>
    <property type="match status" value="1"/>
</dbReference>
<dbReference type="PANTHER" id="PTHR47354:SF1">
    <property type="entry name" value="CARNITINE MONOOXYGENASE REDUCTASE SUBUNIT"/>
    <property type="match status" value="1"/>
</dbReference>
<dbReference type="AlphaFoldDB" id="A0A917GIS8"/>
<dbReference type="InterPro" id="IPR039261">
    <property type="entry name" value="FNR_nucleotide-bd"/>
</dbReference>
<feature type="domain" description="FAD-binding FR-type" evidence="9">
    <location>
        <begin position="13"/>
        <end position="115"/>
    </location>
</feature>
<dbReference type="GO" id="GO:0051537">
    <property type="term" value="F:2 iron, 2 sulfur cluster binding"/>
    <property type="evidence" value="ECO:0007669"/>
    <property type="project" value="UniProtKB-KW"/>
</dbReference>
<dbReference type="SUPFAM" id="SSF63380">
    <property type="entry name" value="Riboflavin synthase domain-like"/>
    <property type="match status" value="1"/>
</dbReference>
<evidence type="ECO:0000259" key="8">
    <source>
        <dbReference type="PROSITE" id="PS51085"/>
    </source>
</evidence>
<dbReference type="InterPro" id="IPR001041">
    <property type="entry name" value="2Fe-2S_ferredoxin-type"/>
</dbReference>
<dbReference type="GO" id="GO:0046872">
    <property type="term" value="F:metal ion binding"/>
    <property type="evidence" value="ECO:0007669"/>
    <property type="project" value="UniProtKB-KW"/>
</dbReference>
<evidence type="ECO:0000256" key="3">
    <source>
        <dbReference type="ARBA" id="ARBA00022714"/>
    </source>
</evidence>
<dbReference type="InterPro" id="IPR036010">
    <property type="entry name" value="2Fe-2S_ferredoxin-like_sf"/>
</dbReference>
<dbReference type="Gene3D" id="3.10.20.30">
    <property type="match status" value="1"/>
</dbReference>
<dbReference type="InterPro" id="IPR017938">
    <property type="entry name" value="Riboflavin_synthase-like_b-brl"/>
</dbReference>
<evidence type="ECO:0000256" key="7">
    <source>
        <dbReference type="ARBA" id="ARBA00023014"/>
    </source>
</evidence>
<name>A0A917GIS8_9MICC</name>
<keyword evidence="4" id="KW-0479">Metal-binding</keyword>
<evidence type="ECO:0000256" key="2">
    <source>
        <dbReference type="ARBA" id="ARBA00022630"/>
    </source>
</evidence>
<dbReference type="Pfam" id="PF00111">
    <property type="entry name" value="Fer2"/>
    <property type="match status" value="1"/>
</dbReference>
<keyword evidence="7" id="KW-0411">Iron-sulfur</keyword>
<evidence type="ECO:0000256" key="5">
    <source>
        <dbReference type="ARBA" id="ARBA00023002"/>
    </source>
</evidence>
<dbReference type="CDD" id="cd00207">
    <property type="entry name" value="fer2"/>
    <property type="match status" value="1"/>
</dbReference>
<feature type="domain" description="2Fe-2S ferredoxin-type" evidence="8">
    <location>
        <begin position="242"/>
        <end position="327"/>
    </location>
</feature>
<dbReference type="InterPro" id="IPR006058">
    <property type="entry name" value="2Fe2S_fd_BS"/>
</dbReference>
<dbReference type="Proteomes" id="UP000638848">
    <property type="component" value="Unassembled WGS sequence"/>
</dbReference>
<dbReference type="InterPro" id="IPR050415">
    <property type="entry name" value="MRET"/>
</dbReference>
<evidence type="ECO:0000313" key="11">
    <source>
        <dbReference type="Proteomes" id="UP000638848"/>
    </source>
</evidence>
<dbReference type="InterPro" id="IPR012675">
    <property type="entry name" value="Beta-grasp_dom_sf"/>
</dbReference>
<dbReference type="InterPro" id="IPR017927">
    <property type="entry name" value="FAD-bd_FR_type"/>
</dbReference>
<evidence type="ECO:0000256" key="1">
    <source>
        <dbReference type="ARBA" id="ARBA00001974"/>
    </source>
</evidence>
<dbReference type="Gene3D" id="2.40.30.10">
    <property type="entry name" value="Translation factors"/>
    <property type="match status" value="1"/>
</dbReference>
<dbReference type="PANTHER" id="PTHR47354">
    <property type="entry name" value="NADH OXIDOREDUCTASE HCR"/>
    <property type="match status" value="1"/>
</dbReference>
<evidence type="ECO:0000256" key="6">
    <source>
        <dbReference type="ARBA" id="ARBA00023004"/>
    </source>
</evidence>
<sequence length="327" mass="35531">MSVQSAERVHHETQHLTLEILAKRPAADGVVEVVLGSPDSAELPAWLPGAHLDLHLADGLDRQYSLCGSPGDRGTYRLGVLREPASRGGSQLVHEGLAPGQSVEVTGPNNHFELVSSPRYRFVAGGIGITPLMPMLEAAEREGAEWSLTYMGRSRATMAFLDEIVARHPGKVEVCPNDEVGILDLAERFGTVQEDTLVYACGPEGMLRAMESATAHWPAGSLHLERFAPKDAELLTKDRGAFTVRFTESDVEVEVPEDRSIVEVAEEAGVPVIFSCMEGTCGTCETRVLCGEVDHRDSILSDEEKAENDVMMICVSRAKGDRLELEI</sequence>
<keyword evidence="5" id="KW-0560">Oxidoreductase</keyword>
<keyword evidence="6" id="KW-0408">Iron</keyword>
<reference evidence="10" key="2">
    <citation type="submission" date="2020-09" db="EMBL/GenBank/DDBJ databases">
        <authorList>
            <person name="Sun Q."/>
            <person name="Zhou Y."/>
        </authorList>
    </citation>
    <scope>NUCLEOTIDE SEQUENCE</scope>
    <source>
        <strain evidence="10">CGMCC 1.12187</strain>
    </source>
</reference>
<dbReference type="PRINTS" id="PR00409">
    <property type="entry name" value="PHDIOXRDTASE"/>
</dbReference>
<comment type="caution">
    <text evidence="10">The sequence shown here is derived from an EMBL/GenBank/DDBJ whole genome shotgun (WGS) entry which is preliminary data.</text>
</comment>
<keyword evidence="2" id="KW-0285">Flavoprotein</keyword>
<protein>
    <submittedName>
        <fullName evidence="10">Ferredoxin</fullName>
    </submittedName>
</protein>
<keyword evidence="11" id="KW-1185">Reference proteome</keyword>
<dbReference type="SUPFAM" id="SSF54292">
    <property type="entry name" value="2Fe-2S ferredoxin-like"/>
    <property type="match status" value="1"/>
</dbReference>
<dbReference type="EMBL" id="BMEQ01000002">
    <property type="protein sequence ID" value="GGG47397.1"/>
    <property type="molecule type" value="Genomic_DNA"/>
</dbReference>
<evidence type="ECO:0000256" key="4">
    <source>
        <dbReference type="ARBA" id="ARBA00022723"/>
    </source>
</evidence>
<dbReference type="GO" id="GO:0016491">
    <property type="term" value="F:oxidoreductase activity"/>
    <property type="evidence" value="ECO:0007669"/>
    <property type="project" value="UniProtKB-KW"/>
</dbReference>
<dbReference type="Gene3D" id="3.40.50.80">
    <property type="entry name" value="Nucleotide-binding domain of ferredoxin-NADP reductase (FNR) module"/>
    <property type="match status" value="1"/>
</dbReference>
<gene>
    <name evidence="10" type="ORF">GCM10011374_07240</name>
</gene>
<dbReference type="PROSITE" id="PS00197">
    <property type="entry name" value="2FE2S_FER_1"/>
    <property type="match status" value="1"/>
</dbReference>
<organism evidence="10 11">
    <name type="scientific">Kocuria dechangensis</name>
    <dbReference type="NCBI Taxonomy" id="1176249"/>
    <lineage>
        <taxon>Bacteria</taxon>
        <taxon>Bacillati</taxon>
        <taxon>Actinomycetota</taxon>
        <taxon>Actinomycetes</taxon>
        <taxon>Micrococcales</taxon>
        <taxon>Micrococcaceae</taxon>
        <taxon>Kocuria</taxon>
    </lineage>
</organism>
<dbReference type="PROSITE" id="PS51384">
    <property type="entry name" value="FAD_FR"/>
    <property type="match status" value="1"/>
</dbReference>
<dbReference type="SUPFAM" id="SSF52343">
    <property type="entry name" value="Ferredoxin reductase-like, C-terminal NADP-linked domain"/>
    <property type="match status" value="1"/>
</dbReference>
<dbReference type="RefSeq" id="WP_188534447.1">
    <property type="nucleotide sequence ID" value="NZ_BMEQ01000002.1"/>
</dbReference>
<dbReference type="CDD" id="cd06185">
    <property type="entry name" value="PDR_like"/>
    <property type="match status" value="1"/>
</dbReference>
<dbReference type="PROSITE" id="PS51085">
    <property type="entry name" value="2FE2S_FER_2"/>
    <property type="match status" value="1"/>
</dbReference>